<gene>
    <name evidence="2" type="ORF">UT63_C0079G0008</name>
</gene>
<evidence type="ECO:0000313" key="2">
    <source>
        <dbReference type="EMBL" id="KKR31200.1"/>
    </source>
</evidence>
<accession>A0A0G0S8X7</accession>
<feature type="transmembrane region" description="Helical" evidence="1">
    <location>
        <begin position="27"/>
        <end position="53"/>
    </location>
</feature>
<keyword evidence="1" id="KW-0812">Transmembrane</keyword>
<evidence type="ECO:0000313" key="3">
    <source>
        <dbReference type="Proteomes" id="UP000034539"/>
    </source>
</evidence>
<dbReference type="AlphaFoldDB" id="A0A0G0S8X7"/>
<evidence type="ECO:0008006" key="4">
    <source>
        <dbReference type="Google" id="ProtNLM"/>
    </source>
</evidence>
<feature type="transmembrane region" description="Helical" evidence="1">
    <location>
        <begin position="65"/>
        <end position="82"/>
    </location>
</feature>
<protein>
    <recommendedName>
        <fullName evidence="4">ATP synthase protein I</fullName>
    </recommendedName>
</protein>
<proteinExistence type="predicted"/>
<name>A0A0G0S8X7_9BACT</name>
<evidence type="ECO:0000256" key="1">
    <source>
        <dbReference type="SAM" id="Phobius"/>
    </source>
</evidence>
<keyword evidence="1" id="KW-0472">Membrane</keyword>
<sequence length="88" mass="9829">MKISDEGLHIVEEKKKSKKKKNENDKIWSRIALVSEIGFVIAIPIAGGAIFGAYLDRKFGTAPKLTLSLLFTGLFLGTYNVYRIIKDV</sequence>
<dbReference type="InterPro" id="IPR032820">
    <property type="entry name" value="ATPase_put"/>
</dbReference>
<keyword evidence="1" id="KW-1133">Transmembrane helix</keyword>
<dbReference type="Pfam" id="PF09527">
    <property type="entry name" value="ATPase_gene1"/>
    <property type="match status" value="1"/>
</dbReference>
<comment type="caution">
    <text evidence="2">The sequence shown here is derived from an EMBL/GenBank/DDBJ whole genome shotgun (WGS) entry which is preliminary data.</text>
</comment>
<reference evidence="2 3" key="1">
    <citation type="journal article" date="2015" name="Nature">
        <title>rRNA introns, odd ribosomes, and small enigmatic genomes across a large radiation of phyla.</title>
        <authorList>
            <person name="Brown C.T."/>
            <person name="Hug L.A."/>
            <person name="Thomas B.C."/>
            <person name="Sharon I."/>
            <person name="Castelle C.J."/>
            <person name="Singh A."/>
            <person name="Wilkins M.J."/>
            <person name="Williams K.H."/>
            <person name="Banfield J.F."/>
        </authorList>
    </citation>
    <scope>NUCLEOTIDE SEQUENCE [LARGE SCALE GENOMIC DNA]</scope>
</reference>
<dbReference type="Proteomes" id="UP000034539">
    <property type="component" value="Unassembled WGS sequence"/>
</dbReference>
<dbReference type="EMBL" id="LBXN01000079">
    <property type="protein sequence ID" value="KKR31200.1"/>
    <property type="molecule type" value="Genomic_DNA"/>
</dbReference>
<organism evidence="2 3">
    <name type="scientific">Candidatus Gottesmanbacteria bacterium GW2011_GWC2_39_8</name>
    <dbReference type="NCBI Taxonomy" id="1618450"/>
    <lineage>
        <taxon>Bacteria</taxon>
        <taxon>Candidatus Gottesmaniibacteriota</taxon>
    </lineage>
</organism>